<reference evidence="1" key="2">
    <citation type="submission" date="2025-08" db="UniProtKB">
        <authorList>
            <consortium name="Ensembl"/>
        </authorList>
    </citation>
    <scope>IDENTIFICATION</scope>
    <source>
        <strain evidence="1">Hd-rR</strain>
    </source>
</reference>
<dbReference type="PANTHER" id="PTHR31025">
    <property type="entry name" value="SI:CH211-196P9.1-RELATED"/>
    <property type="match status" value="1"/>
</dbReference>
<evidence type="ECO:0000313" key="2">
    <source>
        <dbReference type="Proteomes" id="UP000001038"/>
    </source>
</evidence>
<reference evidence="1" key="3">
    <citation type="submission" date="2025-09" db="UniProtKB">
        <authorList>
            <consortium name="Ensembl"/>
        </authorList>
    </citation>
    <scope>IDENTIFICATION</scope>
    <source>
        <strain evidence="1">Hd-rR</strain>
    </source>
</reference>
<name>A0A3B3I240_ORYLA</name>
<proteinExistence type="predicted"/>
<dbReference type="InParanoid" id="A0A3B3I240"/>
<dbReference type="Ensembl" id="ENSORLT00000027986.1">
    <property type="protein sequence ID" value="ENSORLP00000037819.1"/>
    <property type="gene ID" value="ENSORLG00000027428.1"/>
</dbReference>
<protein>
    <submittedName>
        <fullName evidence="1">Uncharacterized protein</fullName>
    </submittedName>
</protein>
<accession>A0A3B3I240</accession>
<sequence>MGEDPENLVQEYESMDEDSINDAIEETCVGIYVLKEQASSAEGKDIGVVLEGIKLLQNLENVPMAVAMLFGLMYALNLSYPQNLRYTFEVLQKIIMELNEGELSNKVRALKNRLFQ</sequence>
<dbReference type="Proteomes" id="UP000001038">
    <property type="component" value="Chromosome 19"/>
</dbReference>
<evidence type="ECO:0000313" key="1">
    <source>
        <dbReference type="Ensembl" id="ENSORLP00000037819.1"/>
    </source>
</evidence>
<dbReference type="AlphaFoldDB" id="A0A3B3I240"/>
<organism evidence="1 2">
    <name type="scientific">Oryzias latipes</name>
    <name type="common">Japanese rice fish</name>
    <name type="synonym">Japanese killifish</name>
    <dbReference type="NCBI Taxonomy" id="8090"/>
    <lineage>
        <taxon>Eukaryota</taxon>
        <taxon>Metazoa</taxon>
        <taxon>Chordata</taxon>
        <taxon>Craniata</taxon>
        <taxon>Vertebrata</taxon>
        <taxon>Euteleostomi</taxon>
        <taxon>Actinopterygii</taxon>
        <taxon>Neopterygii</taxon>
        <taxon>Teleostei</taxon>
        <taxon>Neoteleostei</taxon>
        <taxon>Acanthomorphata</taxon>
        <taxon>Ovalentaria</taxon>
        <taxon>Atherinomorphae</taxon>
        <taxon>Beloniformes</taxon>
        <taxon>Adrianichthyidae</taxon>
        <taxon>Oryziinae</taxon>
        <taxon>Oryzias</taxon>
    </lineage>
</organism>
<reference evidence="1 2" key="1">
    <citation type="journal article" date="2007" name="Nature">
        <title>The medaka draft genome and insights into vertebrate genome evolution.</title>
        <authorList>
            <person name="Kasahara M."/>
            <person name="Naruse K."/>
            <person name="Sasaki S."/>
            <person name="Nakatani Y."/>
            <person name="Qu W."/>
            <person name="Ahsan B."/>
            <person name="Yamada T."/>
            <person name="Nagayasu Y."/>
            <person name="Doi K."/>
            <person name="Kasai Y."/>
            <person name="Jindo T."/>
            <person name="Kobayashi D."/>
            <person name="Shimada A."/>
            <person name="Toyoda A."/>
            <person name="Kuroki Y."/>
            <person name="Fujiyama A."/>
            <person name="Sasaki T."/>
            <person name="Shimizu A."/>
            <person name="Asakawa S."/>
            <person name="Shimizu N."/>
            <person name="Hashimoto S."/>
            <person name="Yang J."/>
            <person name="Lee Y."/>
            <person name="Matsushima K."/>
            <person name="Sugano S."/>
            <person name="Sakaizumi M."/>
            <person name="Narita T."/>
            <person name="Ohishi K."/>
            <person name="Haga S."/>
            <person name="Ohta F."/>
            <person name="Nomoto H."/>
            <person name="Nogata K."/>
            <person name="Morishita T."/>
            <person name="Endo T."/>
            <person name="Shin-I T."/>
            <person name="Takeda H."/>
            <person name="Morishita S."/>
            <person name="Kohara Y."/>
        </authorList>
    </citation>
    <scope>NUCLEOTIDE SEQUENCE [LARGE SCALE GENOMIC DNA]</scope>
    <source>
        <strain evidence="1 2">Hd-rR</strain>
    </source>
</reference>
<dbReference type="Bgee" id="ENSORLG00000027428">
    <property type="expression patterns" value="Expressed in blastula and 1 other cell type or tissue"/>
</dbReference>
<keyword evidence="2" id="KW-1185">Reference proteome</keyword>
<dbReference type="GeneTree" id="ENSGT00950000182912"/>
<dbReference type="STRING" id="8090.ENSORLP00000037819"/>
<dbReference type="PANTHER" id="PTHR31025:SF27">
    <property type="entry name" value="SI:CH211-193K19.2-RELATED"/>
    <property type="match status" value="1"/>
</dbReference>